<evidence type="ECO:0000313" key="7">
    <source>
        <dbReference type="Proteomes" id="UP001265746"/>
    </source>
</evidence>
<organism evidence="6 7">
    <name type="scientific">Phomopsis amygdali</name>
    <name type="common">Fusicoccum amygdali</name>
    <dbReference type="NCBI Taxonomy" id="1214568"/>
    <lineage>
        <taxon>Eukaryota</taxon>
        <taxon>Fungi</taxon>
        <taxon>Dikarya</taxon>
        <taxon>Ascomycota</taxon>
        <taxon>Pezizomycotina</taxon>
        <taxon>Sordariomycetes</taxon>
        <taxon>Sordariomycetidae</taxon>
        <taxon>Diaporthales</taxon>
        <taxon>Diaporthaceae</taxon>
        <taxon>Diaporthe</taxon>
    </lineage>
</organism>
<keyword evidence="7" id="KW-1185">Reference proteome</keyword>
<keyword evidence="5" id="KW-0456">Lyase</keyword>
<dbReference type="InterPro" id="IPR001765">
    <property type="entry name" value="Carbonic_anhydrase"/>
</dbReference>
<feature type="binding site" evidence="4">
    <location>
        <position position="104"/>
    </location>
    <ligand>
        <name>Zn(2+)</name>
        <dbReference type="ChEBI" id="CHEBI:29105"/>
    </ligand>
</feature>
<evidence type="ECO:0000256" key="1">
    <source>
        <dbReference type="ARBA" id="ARBA00006217"/>
    </source>
</evidence>
<evidence type="ECO:0000256" key="2">
    <source>
        <dbReference type="ARBA" id="ARBA00022723"/>
    </source>
</evidence>
<dbReference type="SMART" id="SM00947">
    <property type="entry name" value="Pro_CA"/>
    <property type="match status" value="1"/>
</dbReference>
<feature type="binding site" evidence="4">
    <location>
        <position position="107"/>
    </location>
    <ligand>
        <name>Zn(2+)</name>
        <dbReference type="ChEBI" id="CHEBI:29105"/>
    </ligand>
</feature>
<dbReference type="GO" id="GO:0004089">
    <property type="term" value="F:carbonate dehydratase activity"/>
    <property type="evidence" value="ECO:0007669"/>
    <property type="project" value="UniProtKB-UniRule"/>
</dbReference>
<keyword evidence="2 4" id="KW-0479">Metal-binding</keyword>
<dbReference type="Pfam" id="PF00484">
    <property type="entry name" value="Pro_CA"/>
    <property type="match status" value="1"/>
</dbReference>
<sequence length="184" mass="20205">MTSSYPGKISNWLEANQAFVKDVFPSLPQPWHMAQRRLLAKQSGQTTLVLTCLDPRCVPEAFFGPGFDGGVIRNAGGRATDDAIRSLTALRGLAGLKNVVVIHHTDCGVMHLKPDEIIETVAVDGAEAKRAAEKIDYKLFSFDEFEESIKEDVRLLRNAKSLAGVNVFGFKLDTFTGEIEPVEV</sequence>
<evidence type="ECO:0000313" key="6">
    <source>
        <dbReference type="EMBL" id="KAK2611018.1"/>
    </source>
</evidence>
<dbReference type="PANTHER" id="PTHR43175">
    <property type="entry name" value="CARBONIC ANHYDRASE"/>
    <property type="match status" value="1"/>
</dbReference>
<dbReference type="CDD" id="cd03379">
    <property type="entry name" value="beta_CA_cladeD"/>
    <property type="match status" value="1"/>
</dbReference>
<evidence type="ECO:0000256" key="5">
    <source>
        <dbReference type="RuleBase" id="RU003956"/>
    </source>
</evidence>
<dbReference type="AlphaFoldDB" id="A0AAD9W7S5"/>
<dbReference type="EMBL" id="JAUJFL010000002">
    <property type="protein sequence ID" value="KAK2611018.1"/>
    <property type="molecule type" value="Genomic_DNA"/>
</dbReference>
<dbReference type="Proteomes" id="UP001265746">
    <property type="component" value="Unassembled WGS sequence"/>
</dbReference>
<feature type="binding site" evidence="4">
    <location>
        <position position="52"/>
    </location>
    <ligand>
        <name>Zn(2+)</name>
        <dbReference type="ChEBI" id="CHEBI:29105"/>
    </ligand>
</feature>
<gene>
    <name evidence="6" type="ORF">N8I77_004401</name>
</gene>
<dbReference type="InterPro" id="IPR036874">
    <property type="entry name" value="Carbonic_anhydrase_sf"/>
</dbReference>
<feature type="binding site" evidence="4">
    <location>
        <position position="54"/>
    </location>
    <ligand>
        <name>Zn(2+)</name>
        <dbReference type="ChEBI" id="CHEBI:29105"/>
    </ligand>
</feature>
<name>A0AAD9W7S5_PHOAM</name>
<comment type="function">
    <text evidence="5">Reversible hydration of carbon dioxide.</text>
</comment>
<comment type="cofactor">
    <cofactor evidence="4">
        <name>Zn(2+)</name>
        <dbReference type="ChEBI" id="CHEBI:29105"/>
    </cofactor>
    <text evidence="4">Binds 1 zinc ion per subunit.</text>
</comment>
<dbReference type="PANTHER" id="PTHR43175:SF3">
    <property type="entry name" value="CARBON DISULFIDE HYDROLASE"/>
    <property type="match status" value="1"/>
</dbReference>
<comment type="caution">
    <text evidence="6">The sequence shown here is derived from an EMBL/GenBank/DDBJ whole genome shotgun (WGS) entry which is preliminary data.</text>
</comment>
<dbReference type="EC" id="4.2.1.1" evidence="5"/>
<evidence type="ECO:0000256" key="3">
    <source>
        <dbReference type="ARBA" id="ARBA00022833"/>
    </source>
</evidence>
<dbReference type="SUPFAM" id="SSF53056">
    <property type="entry name" value="beta-carbonic anhydrase, cab"/>
    <property type="match status" value="1"/>
</dbReference>
<keyword evidence="3 4" id="KW-0862">Zinc</keyword>
<comment type="catalytic activity">
    <reaction evidence="5">
        <text>hydrogencarbonate + H(+) = CO2 + H2O</text>
        <dbReference type="Rhea" id="RHEA:10748"/>
        <dbReference type="ChEBI" id="CHEBI:15377"/>
        <dbReference type="ChEBI" id="CHEBI:15378"/>
        <dbReference type="ChEBI" id="CHEBI:16526"/>
        <dbReference type="ChEBI" id="CHEBI:17544"/>
        <dbReference type="EC" id="4.2.1.1"/>
    </reaction>
</comment>
<reference evidence="6" key="1">
    <citation type="submission" date="2023-06" db="EMBL/GenBank/DDBJ databases">
        <authorList>
            <person name="Noh H."/>
        </authorList>
    </citation>
    <scope>NUCLEOTIDE SEQUENCE</scope>
    <source>
        <strain evidence="6">DUCC20226</strain>
    </source>
</reference>
<proteinExistence type="inferred from homology"/>
<dbReference type="Gene3D" id="3.40.1050.10">
    <property type="entry name" value="Carbonic anhydrase"/>
    <property type="match status" value="1"/>
</dbReference>
<comment type="similarity">
    <text evidence="1 5">Belongs to the beta-class carbonic anhydrase family.</text>
</comment>
<accession>A0AAD9W7S5</accession>
<protein>
    <recommendedName>
        <fullName evidence="5">Carbonic anhydrase</fullName>
        <ecNumber evidence="5">4.2.1.1</ecNumber>
    </recommendedName>
    <alternativeName>
        <fullName evidence="5">Carbonate dehydratase</fullName>
    </alternativeName>
</protein>
<evidence type="ECO:0000256" key="4">
    <source>
        <dbReference type="PIRSR" id="PIRSR601765-1"/>
    </source>
</evidence>
<dbReference type="GO" id="GO:0008270">
    <property type="term" value="F:zinc ion binding"/>
    <property type="evidence" value="ECO:0007669"/>
    <property type="project" value="UniProtKB-UniRule"/>
</dbReference>